<keyword evidence="2" id="KW-1185">Reference proteome</keyword>
<dbReference type="Proteomes" id="UP001196413">
    <property type="component" value="Unassembled WGS sequence"/>
</dbReference>
<gene>
    <name evidence="1" type="ORF">KIN20_001933</name>
</gene>
<proteinExistence type="predicted"/>
<protein>
    <submittedName>
        <fullName evidence="1">Uncharacterized protein</fullName>
    </submittedName>
</protein>
<comment type="caution">
    <text evidence="1">The sequence shown here is derived from an EMBL/GenBank/DDBJ whole genome shotgun (WGS) entry which is preliminary data.</text>
</comment>
<evidence type="ECO:0000313" key="2">
    <source>
        <dbReference type="Proteomes" id="UP001196413"/>
    </source>
</evidence>
<name>A0AAD5LWZ2_PARTN</name>
<organism evidence="1 2">
    <name type="scientific">Parelaphostrongylus tenuis</name>
    <name type="common">Meningeal worm</name>
    <dbReference type="NCBI Taxonomy" id="148309"/>
    <lineage>
        <taxon>Eukaryota</taxon>
        <taxon>Metazoa</taxon>
        <taxon>Ecdysozoa</taxon>
        <taxon>Nematoda</taxon>
        <taxon>Chromadorea</taxon>
        <taxon>Rhabditida</taxon>
        <taxon>Rhabditina</taxon>
        <taxon>Rhabditomorpha</taxon>
        <taxon>Strongyloidea</taxon>
        <taxon>Metastrongylidae</taxon>
        <taxon>Parelaphostrongylus</taxon>
    </lineage>
</organism>
<dbReference type="AlphaFoldDB" id="A0AAD5LWZ2"/>
<sequence length="56" mass="6196">MASLFLYEKRHPIGRLTKLNNKDLIGVLEDEPSSSASELATELGLLYNCVNSHPPL</sequence>
<evidence type="ECO:0000313" key="1">
    <source>
        <dbReference type="EMBL" id="KAJ1347000.1"/>
    </source>
</evidence>
<dbReference type="EMBL" id="JAHQIW010000251">
    <property type="protein sequence ID" value="KAJ1347000.1"/>
    <property type="molecule type" value="Genomic_DNA"/>
</dbReference>
<accession>A0AAD5LWZ2</accession>
<reference evidence="1" key="1">
    <citation type="submission" date="2021-06" db="EMBL/GenBank/DDBJ databases">
        <title>Parelaphostrongylus tenuis whole genome reference sequence.</title>
        <authorList>
            <person name="Garwood T.J."/>
            <person name="Larsen P.A."/>
            <person name="Fountain-Jones N.M."/>
            <person name="Garbe J.R."/>
            <person name="Macchietto M.G."/>
            <person name="Kania S.A."/>
            <person name="Gerhold R.W."/>
            <person name="Richards J.E."/>
            <person name="Wolf T.M."/>
        </authorList>
    </citation>
    <scope>NUCLEOTIDE SEQUENCE</scope>
    <source>
        <strain evidence="1">MNPRO001-30</strain>
        <tissue evidence="1">Meninges</tissue>
    </source>
</reference>